<reference evidence="2" key="1">
    <citation type="journal article" date="2019" name="Int. J. Syst. Evol. Microbiol.">
        <title>The Global Catalogue of Microorganisms (GCM) 10K type strain sequencing project: providing services to taxonomists for standard genome sequencing and annotation.</title>
        <authorList>
            <consortium name="The Broad Institute Genomics Platform"/>
            <consortium name="The Broad Institute Genome Sequencing Center for Infectious Disease"/>
            <person name="Wu L."/>
            <person name="Ma J."/>
        </authorList>
    </citation>
    <scope>NUCLEOTIDE SEQUENCE [LARGE SCALE GENOMIC DNA]</scope>
    <source>
        <strain evidence="2">CGMCC 1.15474</strain>
    </source>
</reference>
<comment type="caution">
    <text evidence="1">The sequence shown here is derived from an EMBL/GenBank/DDBJ whole genome shotgun (WGS) entry which is preliminary data.</text>
</comment>
<gene>
    <name evidence="1" type="ORF">ACFSKK_18040</name>
</gene>
<keyword evidence="2" id="KW-1185">Reference proteome</keyword>
<dbReference type="Proteomes" id="UP001597318">
    <property type="component" value="Unassembled WGS sequence"/>
</dbReference>
<dbReference type="EMBL" id="JBHUIK010000004">
    <property type="protein sequence ID" value="MFD2215593.1"/>
    <property type="molecule type" value="Genomic_DNA"/>
</dbReference>
<proteinExistence type="predicted"/>
<sequence length="84" mass="9874">MQNEIYYKEIKNRKAIKSNKLIPISIGLSFEESQRLAQKLLSKDKNKKKGIHIKETRCFRCLYYNLSDGVYTIYISKGNLLNND</sequence>
<accession>A0ABW5BZH1</accession>
<protein>
    <submittedName>
        <fullName evidence="1">Uncharacterized protein</fullName>
    </submittedName>
</protein>
<name>A0ABW5BZH1_9BACI</name>
<evidence type="ECO:0000313" key="1">
    <source>
        <dbReference type="EMBL" id="MFD2215593.1"/>
    </source>
</evidence>
<evidence type="ECO:0000313" key="2">
    <source>
        <dbReference type="Proteomes" id="UP001597318"/>
    </source>
</evidence>
<dbReference type="RefSeq" id="WP_247340306.1">
    <property type="nucleotide sequence ID" value="NZ_CP095550.1"/>
</dbReference>
<organism evidence="1 2">
    <name type="scientific">Metabacillus endolithicus</name>
    <dbReference type="NCBI Taxonomy" id="1535204"/>
    <lineage>
        <taxon>Bacteria</taxon>
        <taxon>Bacillati</taxon>
        <taxon>Bacillota</taxon>
        <taxon>Bacilli</taxon>
        <taxon>Bacillales</taxon>
        <taxon>Bacillaceae</taxon>
        <taxon>Metabacillus</taxon>
    </lineage>
</organism>